<keyword evidence="2" id="KW-1185">Reference proteome</keyword>
<dbReference type="AlphaFoldDB" id="A0A518H0R1"/>
<dbReference type="InterPro" id="IPR008878">
    <property type="entry name" value="Transposase_IS66_Orf2"/>
</dbReference>
<evidence type="ECO:0000313" key="2">
    <source>
        <dbReference type="Proteomes" id="UP000317835"/>
    </source>
</evidence>
<dbReference type="PANTHER" id="PTHR36455:SF1">
    <property type="entry name" value="BLR8292 PROTEIN"/>
    <property type="match status" value="1"/>
</dbReference>
<dbReference type="KEGG" id="tpla:ElP_23030"/>
<dbReference type="OrthoDB" id="4956084at2"/>
<dbReference type="NCBIfam" id="NF033819">
    <property type="entry name" value="IS66_TnpB"/>
    <property type="match status" value="1"/>
</dbReference>
<dbReference type="RefSeq" id="WP_145269285.1">
    <property type="nucleotide sequence ID" value="NZ_CP036426.1"/>
</dbReference>
<dbReference type="Pfam" id="PF05717">
    <property type="entry name" value="TnpB_IS66"/>
    <property type="match status" value="1"/>
</dbReference>
<reference evidence="1 2" key="1">
    <citation type="submission" date="2019-02" db="EMBL/GenBank/DDBJ databases">
        <title>Deep-cultivation of Planctomycetes and their phenomic and genomic characterization uncovers novel biology.</title>
        <authorList>
            <person name="Wiegand S."/>
            <person name="Jogler M."/>
            <person name="Boedeker C."/>
            <person name="Pinto D."/>
            <person name="Vollmers J."/>
            <person name="Rivas-Marin E."/>
            <person name="Kohn T."/>
            <person name="Peeters S.H."/>
            <person name="Heuer A."/>
            <person name="Rast P."/>
            <person name="Oberbeckmann S."/>
            <person name="Bunk B."/>
            <person name="Jeske O."/>
            <person name="Meyerdierks A."/>
            <person name="Storesund J.E."/>
            <person name="Kallscheuer N."/>
            <person name="Luecker S."/>
            <person name="Lage O.M."/>
            <person name="Pohl T."/>
            <person name="Merkel B.J."/>
            <person name="Hornburger P."/>
            <person name="Mueller R.-W."/>
            <person name="Bruemmer F."/>
            <person name="Labrenz M."/>
            <person name="Spormann A.M."/>
            <person name="Op den Camp H."/>
            <person name="Overmann J."/>
            <person name="Amann R."/>
            <person name="Jetten M.S.M."/>
            <person name="Mascher T."/>
            <person name="Medema M.H."/>
            <person name="Devos D.P."/>
            <person name="Kaster A.-K."/>
            <person name="Ovreas L."/>
            <person name="Rohde M."/>
            <person name="Galperin M.Y."/>
            <person name="Jogler C."/>
        </authorList>
    </citation>
    <scope>NUCLEOTIDE SEQUENCE [LARGE SCALE GENOMIC DNA]</scope>
    <source>
        <strain evidence="1 2">ElP</strain>
    </source>
</reference>
<dbReference type="Proteomes" id="UP000317835">
    <property type="component" value="Chromosome"/>
</dbReference>
<gene>
    <name evidence="1" type="ORF">ElP_23030</name>
</gene>
<evidence type="ECO:0000313" key="1">
    <source>
        <dbReference type="EMBL" id="QDV34417.1"/>
    </source>
</evidence>
<proteinExistence type="predicted"/>
<dbReference type="EMBL" id="CP036426">
    <property type="protein sequence ID" value="QDV34417.1"/>
    <property type="molecule type" value="Genomic_DNA"/>
</dbReference>
<name>A0A518H0R1_9BACT</name>
<protein>
    <submittedName>
        <fullName evidence="1">IS66 Orf2 like protein</fullName>
    </submittedName>
</protein>
<organism evidence="1 2">
    <name type="scientific">Tautonia plasticadhaerens</name>
    <dbReference type="NCBI Taxonomy" id="2527974"/>
    <lineage>
        <taxon>Bacteria</taxon>
        <taxon>Pseudomonadati</taxon>
        <taxon>Planctomycetota</taxon>
        <taxon>Planctomycetia</taxon>
        <taxon>Isosphaerales</taxon>
        <taxon>Isosphaeraceae</taxon>
        <taxon>Tautonia</taxon>
    </lineage>
</organism>
<dbReference type="PANTHER" id="PTHR36455">
    <property type="match status" value="1"/>
</dbReference>
<accession>A0A518H0R1</accession>
<sequence>MLSWPPSVRIFLAARPADMRRGFDGLARMTTEVIRQDPLSGALFVFRNRRGDRLEVLYWAGDGYALWSRRLERGTFRFPACDGDAAEIRGADLAMILDGVDLASVRRRPRDALPTASTTP</sequence>